<gene>
    <name evidence="1" type="ORF">IAA28_05480</name>
</gene>
<reference evidence="1" key="2">
    <citation type="submission" date="2021-04" db="EMBL/GenBank/DDBJ databases">
        <authorList>
            <person name="Gilroy R."/>
        </authorList>
    </citation>
    <scope>NUCLEOTIDE SEQUENCE</scope>
    <source>
        <strain evidence="1">ChiGjej4B4-12881</strain>
    </source>
</reference>
<evidence type="ECO:0000313" key="1">
    <source>
        <dbReference type="EMBL" id="HIX52237.1"/>
    </source>
</evidence>
<sequence>DIPDPSSCEDATAKAKEDTEDFDYTQGMLTMVDVDFAEYRKKMDNRMVRRNVTLPNWLNLEADRLHLNVSKVLQEALAEKVTNAKYPG</sequence>
<evidence type="ECO:0000313" key="2">
    <source>
        <dbReference type="Proteomes" id="UP000886780"/>
    </source>
</evidence>
<proteinExistence type="predicted"/>
<protein>
    <submittedName>
        <fullName evidence="1">HicB family protein</fullName>
    </submittedName>
</protein>
<dbReference type="Proteomes" id="UP000886780">
    <property type="component" value="Unassembled WGS sequence"/>
</dbReference>
<organism evidence="1 2">
    <name type="scientific">Candidatus Lachnoclostridium stercoripullorum</name>
    <dbReference type="NCBI Taxonomy" id="2838635"/>
    <lineage>
        <taxon>Bacteria</taxon>
        <taxon>Bacillati</taxon>
        <taxon>Bacillota</taxon>
        <taxon>Clostridia</taxon>
        <taxon>Lachnospirales</taxon>
        <taxon>Lachnospiraceae</taxon>
    </lineage>
</organism>
<reference evidence="1" key="1">
    <citation type="journal article" date="2021" name="PeerJ">
        <title>Extensive microbial diversity within the chicken gut microbiome revealed by metagenomics and culture.</title>
        <authorList>
            <person name="Gilroy R."/>
            <person name="Ravi A."/>
            <person name="Getino M."/>
            <person name="Pursley I."/>
            <person name="Horton D.L."/>
            <person name="Alikhan N.F."/>
            <person name="Baker D."/>
            <person name="Gharbi K."/>
            <person name="Hall N."/>
            <person name="Watson M."/>
            <person name="Adriaenssens E.M."/>
            <person name="Foster-Nyarko E."/>
            <person name="Jarju S."/>
            <person name="Secka A."/>
            <person name="Antonio M."/>
            <person name="Oren A."/>
            <person name="Chaudhuri R.R."/>
            <person name="La Ragione R."/>
            <person name="Hildebrand F."/>
            <person name="Pallen M.J."/>
        </authorList>
    </citation>
    <scope>NUCLEOTIDE SEQUENCE</scope>
    <source>
        <strain evidence="1">ChiGjej4B4-12881</strain>
    </source>
</reference>
<name>A0A9D2AVZ3_9FIRM</name>
<dbReference type="AlphaFoldDB" id="A0A9D2AVZ3"/>
<feature type="non-terminal residue" evidence="1">
    <location>
        <position position="1"/>
    </location>
</feature>
<accession>A0A9D2AVZ3</accession>
<dbReference type="EMBL" id="DXEU01000097">
    <property type="protein sequence ID" value="HIX52237.1"/>
    <property type="molecule type" value="Genomic_DNA"/>
</dbReference>
<comment type="caution">
    <text evidence="1">The sequence shown here is derived from an EMBL/GenBank/DDBJ whole genome shotgun (WGS) entry which is preliminary data.</text>
</comment>